<dbReference type="EMBL" id="VSSQ01034285">
    <property type="protein sequence ID" value="MPM86174.1"/>
    <property type="molecule type" value="Genomic_DNA"/>
</dbReference>
<gene>
    <name evidence="2" type="ORF">SDC9_133259</name>
</gene>
<dbReference type="AlphaFoldDB" id="A0A645DA07"/>
<feature type="region of interest" description="Disordered" evidence="1">
    <location>
        <begin position="29"/>
        <end position="66"/>
    </location>
</feature>
<evidence type="ECO:0000256" key="1">
    <source>
        <dbReference type="SAM" id="MobiDB-lite"/>
    </source>
</evidence>
<comment type="caution">
    <text evidence="2">The sequence shown here is derived from an EMBL/GenBank/DDBJ whole genome shotgun (WGS) entry which is preliminary data.</text>
</comment>
<feature type="compositionally biased region" description="Pro residues" evidence="1">
    <location>
        <begin position="189"/>
        <end position="198"/>
    </location>
</feature>
<proteinExistence type="predicted"/>
<sequence>MKTLVAAALIAIAPVAVMAQTDSKPAQKAATKTAAKAPAAKKTTTAAAKKAAPKKTTASNSSRTQLKSAASQVATGFIAAEAALSPAELALADTVSTGRMPCELGAYVDIEKDANSPGRFHVTGKNFKYHMQPVATSTGAVRLEDQKAGAVWVQIANKSMLMNQKAGQRLADECMSPEQQQVAEAIRKNPPPSLLDSK</sequence>
<accession>A0A645DA07</accession>
<organism evidence="2">
    <name type="scientific">bioreactor metagenome</name>
    <dbReference type="NCBI Taxonomy" id="1076179"/>
    <lineage>
        <taxon>unclassified sequences</taxon>
        <taxon>metagenomes</taxon>
        <taxon>ecological metagenomes</taxon>
    </lineage>
</organism>
<name>A0A645DA07_9ZZZZ</name>
<feature type="compositionally biased region" description="Low complexity" evidence="1">
    <location>
        <begin position="29"/>
        <end position="58"/>
    </location>
</feature>
<evidence type="ECO:0000313" key="2">
    <source>
        <dbReference type="EMBL" id="MPM86174.1"/>
    </source>
</evidence>
<feature type="region of interest" description="Disordered" evidence="1">
    <location>
        <begin position="171"/>
        <end position="198"/>
    </location>
</feature>
<protein>
    <submittedName>
        <fullName evidence="2">Uncharacterized protein</fullName>
    </submittedName>
</protein>
<reference evidence="2" key="1">
    <citation type="submission" date="2019-08" db="EMBL/GenBank/DDBJ databases">
        <authorList>
            <person name="Kucharzyk K."/>
            <person name="Murdoch R.W."/>
            <person name="Higgins S."/>
            <person name="Loffler F."/>
        </authorList>
    </citation>
    <scope>NUCLEOTIDE SEQUENCE</scope>
</reference>